<reference evidence="1 2" key="1">
    <citation type="submission" date="2019-06" db="EMBL/GenBank/DDBJ databases">
        <title>Persicimonas caeni gen. nov., sp. nov., a predatory bacterium isolated from solar saltern.</title>
        <authorList>
            <person name="Wang S."/>
        </authorList>
    </citation>
    <scope>NUCLEOTIDE SEQUENCE [LARGE SCALE GENOMIC DNA]</scope>
    <source>
        <strain evidence="1 2">YN101</strain>
    </source>
</reference>
<sequence>MTVHAADLLEQSLVESDSAARLPSVDDISSAFEALLERQQDVYDQILLPHLGLGERIDISSQSLEVDGETVDLAGGEIWLFDGRSQQSWLHAPLLLPFEDLDDTLILVHRDDVSDEAAARLRPPIVPGVRNALADLEWLVVDSGGYEGGRMNHDEFLEEMGEHRWYRIDHDSQTSAARFEHWFGENAQSGWSANVYDAFEYGEDGPTSWETPAKLAEKWKSSPHEHAFETAVVLDQLEDPYALLRRLLWQDARLDIDRLGPLAIWKDQPDALFEYSDAEDGLLTDLPAWLADQFDADPDDFDAPINDWFGRICQGTPVELPGVGIVHHVMLPQLDLMRPRPLLGHEAPKTTRLARQHVFAAEPEPDA</sequence>
<dbReference type="OrthoDB" id="5494846at2"/>
<proteinExistence type="predicted"/>
<accession>A0A4Y6PXA8</accession>
<gene>
    <name evidence="1" type="ORF">FIV42_20100</name>
</gene>
<dbReference type="RefSeq" id="WP_141199423.1">
    <property type="nucleotide sequence ID" value="NZ_CP041186.1"/>
</dbReference>
<dbReference type="Proteomes" id="UP000315995">
    <property type="component" value="Chromosome"/>
</dbReference>
<organism evidence="1 2">
    <name type="scientific">Persicimonas caeni</name>
    <dbReference type="NCBI Taxonomy" id="2292766"/>
    <lineage>
        <taxon>Bacteria</taxon>
        <taxon>Deltaproteobacteria</taxon>
        <taxon>Bradymonadales</taxon>
        <taxon>Bradymonadaceae</taxon>
        <taxon>Persicimonas</taxon>
    </lineage>
</organism>
<protein>
    <submittedName>
        <fullName evidence="1">Uncharacterized protein</fullName>
    </submittedName>
</protein>
<name>A0A4Y6PXA8_PERCE</name>
<accession>A0A5B8Y932</accession>
<dbReference type="AlphaFoldDB" id="A0A4Y6PXA8"/>
<evidence type="ECO:0000313" key="1">
    <source>
        <dbReference type="EMBL" id="QDG52962.1"/>
    </source>
</evidence>
<evidence type="ECO:0000313" key="2">
    <source>
        <dbReference type="Proteomes" id="UP000315995"/>
    </source>
</evidence>
<dbReference type="EMBL" id="CP041186">
    <property type="protein sequence ID" value="QDG52962.1"/>
    <property type="molecule type" value="Genomic_DNA"/>
</dbReference>
<keyword evidence="2" id="KW-1185">Reference proteome</keyword>